<dbReference type="CDD" id="cd00383">
    <property type="entry name" value="trans_reg_C"/>
    <property type="match status" value="1"/>
</dbReference>
<dbReference type="InterPro" id="IPR001867">
    <property type="entry name" value="OmpR/PhoB-type_DNA-bd"/>
</dbReference>
<evidence type="ECO:0000313" key="6">
    <source>
        <dbReference type="EMBL" id="CAA9530776.1"/>
    </source>
</evidence>
<gene>
    <name evidence="6" type="ORF">AVDCRST_MAG79-896</name>
</gene>
<dbReference type="SMART" id="SM00862">
    <property type="entry name" value="Trans_reg_C"/>
    <property type="match status" value="1"/>
</dbReference>
<feature type="domain" description="OmpR/PhoB-type" evidence="5">
    <location>
        <begin position="129"/>
        <end position="227"/>
    </location>
</feature>
<reference evidence="6" key="1">
    <citation type="submission" date="2020-02" db="EMBL/GenBank/DDBJ databases">
        <authorList>
            <person name="Meier V. D."/>
        </authorList>
    </citation>
    <scope>NUCLEOTIDE SEQUENCE</scope>
    <source>
        <strain evidence="6">AVDCRST_MAG79</strain>
    </source>
</reference>
<dbReference type="Gene3D" id="1.10.10.10">
    <property type="entry name" value="Winged helix-like DNA-binding domain superfamily/Winged helix DNA-binding domain"/>
    <property type="match status" value="1"/>
</dbReference>
<dbReference type="InterPro" id="IPR016032">
    <property type="entry name" value="Sig_transdc_resp-reg_C-effctor"/>
</dbReference>
<dbReference type="SMART" id="SM00448">
    <property type="entry name" value="REC"/>
    <property type="match status" value="1"/>
</dbReference>
<feature type="domain" description="Response regulatory" evidence="4">
    <location>
        <begin position="2"/>
        <end position="121"/>
    </location>
</feature>
<dbReference type="GO" id="GO:0032993">
    <property type="term" value="C:protein-DNA complex"/>
    <property type="evidence" value="ECO:0007669"/>
    <property type="project" value="TreeGrafter"/>
</dbReference>
<dbReference type="InterPro" id="IPR039420">
    <property type="entry name" value="WalR-like"/>
</dbReference>
<keyword evidence="1 3" id="KW-0238">DNA-binding</keyword>
<protein>
    <submittedName>
        <fullName evidence="6">Two-component transcriptional response regulator, LuxR family</fullName>
    </submittedName>
</protein>
<evidence type="ECO:0000259" key="5">
    <source>
        <dbReference type="PROSITE" id="PS51755"/>
    </source>
</evidence>
<dbReference type="Pfam" id="PF00486">
    <property type="entry name" value="Trans_reg_C"/>
    <property type="match status" value="1"/>
</dbReference>
<evidence type="ECO:0000256" key="1">
    <source>
        <dbReference type="ARBA" id="ARBA00023125"/>
    </source>
</evidence>
<dbReference type="PROSITE" id="PS50110">
    <property type="entry name" value="RESPONSE_REGULATORY"/>
    <property type="match status" value="1"/>
</dbReference>
<dbReference type="PROSITE" id="PS51755">
    <property type="entry name" value="OMPR_PHOB"/>
    <property type="match status" value="1"/>
</dbReference>
<proteinExistence type="predicted"/>
<dbReference type="Gene3D" id="3.40.50.2300">
    <property type="match status" value="1"/>
</dbReference>
<dbReference type="GO" id="GO:0000156">
    <property type="term" value="F:phosphorelay response regulator activity"/>
    <property type="evidence" value="ECO:0007669"/>
    <property type="project" value="TreeGrafter"/>
</dbReference>
<dbReference type="PANTHER" id="PTHR48111">
    <property type="entry name" value="REGULATOR OF RPOS"/>
    <property type="match status" value="1"/>
</dbReference>
<accession>A0A6J4TSY6</accession>
<organism evidence="6">
    <name type="scientific">uncultured Thermoleophilia bacterium</name>
    <dbReference type="NCBI Taxonomy" id="1497501"/>
    <lineage>
        <taxon>Bacteria</taxon>
        <taxon>Bacillati</taxon>
        <taxon>Actinomycetota</taxon>
        <taxon>Thermoleophilia</taxon>
        <taxon>environmental samples</taxon>
    </lineage>
</organism>
<feature type="modified residue" description="4-aspartylphosphate" evidence="2">
    <location>
        <position position="51"/>
    </location>
</feature>
<dbReference type="GO" id="GO:0006355">
    <property type="term" value="P:regulation of DNA-templated transcription"/>
    <property type="evidence" value="ECO:0007669"/>
    <property type="project" value="InterPro"/>
</dbReference>
<feature type="DNA-binding region" description="OmpR/PhoB-type" evidence="3">
    <location>
        <begin position="129"/>
        <end position="227"/>
    </location>
</feature>
<dbReference type="Gene3D" id="6.10.250.690">
    <property type="match status" value="1"/>
</dbReference>
<dbReference type="InterPro" id="IPR036388">
    <property type="entry name" value="WH-like_DNA-bd_sf"/>
</dbReference>
<dbReference type="SUPFAM" id="SSF52172">
    <property type="entry name" value="CheY-like"/>
    <property type="match status" value="1"/>
</dbReference>
<keyword evidence="2" id="KW-0597">Phosphoprotein</keyword>
<dbReference type="SUPFAM" id="SSF46894">
    <property type="entry name" value="C-terminal effector domain of the bipartite response regulators"/>
    <property type="match status" value="1"/>
</dbReference>
<dbReference type="AlphaFoldDB" id="A0A6J4TSY6"/>
<dbReference type="InterPro" id="IPR001789">
    <property type="entry name" value="Sig_transdc_resp-reg_receiver"/>
</dbReference>
<evidence type="ECO:0000256" key="2">
    <source>
        <dbReference type="PROSITE-ProRule" id="PRU00169"/>
    </source>
</evidence>
<dbReference type="InterPro" id="IPR011006">
    <property type="entry name" value="CheY-like_superfamily"/>
</dbReference>
<dbReference type="EMBL" id="CADCWC010000161">
    <property type="protein sequence ID" value="CAA9530776.1"/>
    <property type="molecule type" value="Genomic_DNA"/>
</dbReference>
<dbReference type="PANTHER" id="PTHR48111:SF36">
    <property type="entry name" value="TRANSCRIPTIONAL REGULATORY PROTEIN CUTR"/>
    <property type="match status" value="1"/>
</dbReference>
<dbReference type="Pfam" id="PF00072">
    <property type="entry name" value="Response_reg"/>
    <property type="match status" value="1"/>
</dbReference>
<name>A0A6J4TSY6_9ACTN</name>
<evidence type="ECO:0000259" key="4">
    <source>
        <dbReference type="PROSITE" id="PS50110"/>
    </source>
</evidence>
<sequence>MRLLVVEDEHDLADAIAEGLRQEGYAVDVAYDGETGRRKALGRPYDLVCLDLSLPRVDGREVLRALRDAGRDDGAAAQRVLVLTARDALDDRIAGLDDGADDYLVKPFEFRELTARIRALLRRRAGAAGAVVRVGDLALDDARHVARRADVDLGLTPKEFALLRYLMSRADEVISEGELLRHVWDENANPFTNTVRVTVGTLRRKLGRDGADQPLETVVGSGYRLRSSG</sequence>
<dbReference type="GO" id="GO:0000976">
    <property type="term" value="F:transcription cis-regulatory region binding"/>
    <property type="evidence" value="ECO:0007669"/>
    <property type="project" value="TreeGrafter"/>
</dbReference>
<evidence type="ECO:0000256" key="3">
    <source>
        <dbReference type="PROSITE-ProRule" id="PRU01091"/>
    </source>
</evidence>
<dbReference type="GO" id="GO:0005829">
    <property type="term" value="C:cytosol"/>
    <property type="evidence" value="ECO:0007669"/>
    <property type="project" value="TreeGrafter"/>
</dbReference>